<dbReference type="EMBL" id="BAABME010001376">
    <property type="protein sequence ID" value="GAA0149268.1"/>
    <property type="molecule type" value="Genomic_DNA"/>
</dbReference>
<protein>
    <submittedName>
        <fullName evidence="2">Uncharacterized protein</fullName>
    </submittedName>
</protein>
<dbReference type="AlphaFoldDB" id="A0AAV3PGH5"/>
<evidence type="ECO:0000313" key="3">
    <source>
        <dbReference type="Proteomes" id="UP001454036"/>
    </source>
</evidence>
<comment type="caution">
    <text evidence="2">The sequence shown here is derived from an EMBL/GenBank/DDBJ whole genome shotgun (WGS) entry which is preliminary data.</text>
</comment>
<dbReference type="Proteomes" id="UP001454036">
    <property type="component" value="Unassembled WGS sequence"/>
</dbReference>
<sequence>MPQKSQILLRKSIQNTKTFLHKTMQNFKSFLLDGYPKLPKTFIIKEMFNRRNGNRKIRESDNFWQSTLDAVMDNAILLPKMQSIVREQEEGSASTISMPVSDKSVPKGKAQVQRKLENRQESRRRELSSPSLARKLKQLEMLEPSDVEHVLDVEEALHYYSRLTCPVYVDIVDRFCTDMYDEYSLPQPSVSISADNSMRRNDSLRKLGPVKL</sequence>
<feature type="compositionally biased region" description="Basic and acidic residues" evidence="1">
    <location>
        <begin position="114"/>
        <end position="127"/>
    </location>
</feature>
<gene>
    <name evidence="2" type="ORF">LIER_08492</name>
</gene>
<feature type="region of interest" description="Disordered" evidence="1">
    <location>
        <begin position="88"/>
        <end position="130"/>
    </location>
</feature>
<dbReference type="PANTHER" id="PTHR35461:SF1">
    <property type="entry name" value="LOW PROTEIN: ATP-DEPENDENT RNA HELICASE-LIKE PROTEIN"/>
    <property type="match status" value="1"/>
</dbReference>
<accession>A0AAV3PGH5</accession>
<evidence type="ECO:0000313" key="2">
    <source>
        <dbReference type="EMBL" id="GAA0149268.1"/>
    </source>
</evidence>
<proteinExistence type="predicted"/>
<name>A0AAV3PGH5_LITER</name>
<organism evidence="2 3">
    <name type="scientific">Lithospermum erythrorhizon</name>
    <name type="common">Purple gromwell</name>
    <name type="synonym">Lithospermum officinale var. erythrorhizon</name>
    <dbReference type="NCBI Taxonomy" id="34254"/>
    <lineage>
        <taxon>Eukaryota</taxon>
        <taxon>Viridiplantae</taxon>
        <taxon>Streptophyta</taxon>
        <taxon>Embryophyta</taxon>
        <taxon>Tracheophyta</taxon>
        <taxon>Spermatophyta</taxon>
        <taxon>Magnoliopsida</taxon>
        <taxon>eudicotyledons</taxon>
        <taxon>Gunneridae</taxon>
        <taxon>Pentapetalae</taxon>
        <taxon>asterids</taxon>
        <taxon>lamiids</taxon>
        <taxon>Boraginales</taxon>
        <taxon>Boraginaceae</taxon>
        <taxon>Boraginoideae</taxon>
        <taxon>Lithospermeae</taxon>
        <taxon>Lithospermum</taxon>
    </lineage>
</organism>
<reference evidence="2 3" key="1">
    <citation type="submission" date="2024-01" db="EMBL/GenBank/DDBJ databases">
        <title>The complete chloroplast genome sequence of Lithospermum erythrorhizon: insights into the phylogenetic relationship among Boraginaceae species and the maternal lineages of purple gromwells.</title>
        <authorList>
            <person name="Okada T."/>
            <person name="Watanabe K."/>
        </authorList>
    </citation>
    <scope>NUCLEOTIDE SEQUENCE [LARGE SCALE GENOMIC DNA]</scope>
</reference>
<evidence type="ECO:0000256" key="1">
    <source>
        <dbReference type="SAM" id="MobiDB-lite"/>
    </source>
</evidence>
<keyword evidence="3" id="KW-1185">Reference proteome</keyword>
<dbReference type="PANTHER" id="PTHR35461">
    <property type="entry name" value="BNAANNG14610D PROTEIN"/>
    <property type="match status" value="1"/>
</dbReference>